<dbReference type="InterPro" id="IPR013108">
    <property type="entry name" value="Amidohydro_3"/>
</dbReference>
<dbReference type="InterPro" id="IPR023100">
    <property type="entry name" value="D-aminoacylase_insert_dom_sf"/>
</dbReference>
<evidence type="ECO:0000313" key="2">
    <source>
        <dbReference type="EMBL" id="SVB84725.1"/>
    </source>
</evidence>
<dbReference type="Pfam" id="PF07969">
    <property type="entry name" value="Amidohydro_3"/>
    <property type="match status" value="1"/>
</dbReference>
<gene>
    <name evidence="2" type="ORF">METZ01_LOCUS237579</name>
</gene>
<dbReference type="CDD" id="cd01297">
    <property type="entry name" value="D-aminoacylase"/>
    <property type="match status" value="1"/>
</dbReference>
<dbReference type="InterPro" id="IPR050378">
    <property type="entry name" value="Metallo-dep_Hydrolases_sf"/>
</dbReference>
<dbReference type="PANTHER" id="PTHR11647:SF1">
    <property type="entry name" value="COLLAPSIN RESPONSE MEDIATOR PROTEIN"/>
    <property type="match status" value="1"/>
</dbReference>
<dbReference type="SUPFAM" id="SSF51556">
    <property type="entry name" value="Metallo-dependent hydrolases"/>
    <property type="match status" value="1"/>
</dbReference>
<dbReference type="InterPro" id="IPR032466">
    <property type="entry name" value="Metal_Hydrolase"/>
</dbReference>
<dbReference type="GO" id="GO:0016811">
    <property type="term" value="F:hydrolase activity, acting on carbon-nitrogen (but not peptide) bonds, in linear amides"/>
    <property type="evidence" value="ECO:0007669"/>
    <property type="project" value="InterPro"/>
</dbReference>
<name>A0A382HCC7_9ZZZZ</name>
<protein>
    <recommendedName>
        <fullName evidence="1">Amidohydrolase 3 domain-containing protein</fullName>
    </recommendedName>
</protein>
<dbReference type="Gene3D" id="2.30.40.10">
    <property type="entry name" value="Urease, subunit C, domain 1"/>
    <property type="match status" value="1"/>
</dbReference>
<feature type="domain" description="Amidohydrolase 3" evidence="1">
    <location>
        <begin position="45"/>
        <end position="428"/>
    </location>
</feature>
<dbReference type="Gene3D" id="3.30.1490.130">
    <property type="entry name" value="D-aminoacylase. Domain 3"/>
    <property type="match status" value="1"/>
</dbReference>
<organism evidence="2">
    <name type="scientific">marine metagenome</name>
    <dbReference type="NCBI Taxonomy" id="408172"/>
    <lineage>
        <taxon>unclassified sequences</taxon>
        <taxon>metagenomes</taxon>
        <taxon>ecological metagenomes</taxon>
    </lineage>
</organism>
<dbReference type="GO" id="GO:0005829">
    <property type="term" value="C:cytosol"/>
    <property type="evidence" value="ECO:0007669"/>
    <property type="project" value="TreeGrafter"/>
</dbReference>
<dbReference type="Gene3D" id="3.20.20.140">
    <property type="entry name" value="Metal-dependent hydrolases"/>
    <property type="match status" value="1"/>
</dbReference>
<dbReference type="AlphaFoldDB" id="A0A382HCC7"/>
<dbReference type="SUPFAM" id="SSF51338">
    <property type="entry name" value="Composite domain of metallo-dependent hydrolases"/>
    <property type="match status" value="1"/>
</dbReference>
<sequence length="430" mass="46890">MSDLIIRNGTIIDGTGSASFRADVAILGDRITNIGDLTAATAATEVNAAGQVVAPGFIDVHTHDDRFLFTNPDMAPKASQGVTTVVVGNCGFSLAPWKEAGEEQFPMSLWRDREDLKFASAGDYLAGLEKRRPALNAAMLVGHTSLRYGVMDDVNRAATDSEIGQMQDVLRDCIDEGAIGMSSGLFYPPAQAAKTEEISAVAEVMAEKDGIYTAHIRDEAEGVMVSLEEAARIGRDASVQVVISHHKAAGLQNFGMTKQTLPLIEKFKNQQRLTLDVYPYDASSTMILPHLVNRCRKVLITWSRSRPEARGRDLAELAEEMEMTPEEAAKTLSPGGAIYFQLDEEDVQRVLSYPGAMIGSDGIPDDQHPHPRLWGTFPRVLGHYSRDLGLMALEEAVHRMTGLPAAQFGFKDRGELKIGAYADIVIFDPR</sequence>
<dbReference type="GO" id="GO:0016812">
    <property type="term" value="F:hydrolase activity, acting on carbon-nitrogen (but not peptide) bonds, in cyclic amides"/>
    <property type="evidence" value="ECO:0007669"/>
    <property type="project" value="TreeGrafter"/>
</dbReference>
<dbReference type="EMBL" id="UINC01060327">
    <property type="protein sequence ID" value="SVB84725.1"/>
    <property type="molecule type" value="Genomic_DNA"/>
</dbReference>
<feature type="non-terminal residue" evidence="2">
    <location>
        <position position="430"/>
    </location>
</feature>
<evidence type="ECO:0000259" key="1">
    <source>
        <dbReference type="Pfam" id="PF07969"/>
    </source>
</evidence>
<dbReference type="PANTHER" id="PTHR11647">
    <property type="entry name" value="HYDRANTOINASE/DIHYDROPYRIMIDINASE FAMILY MEMBER"/>
    <property type="match status" value="1"/>
</dbReference>
<reference evidence="2" key="1">
    <citation type="submission" date="2018-05" db="EMBL/GenBank/DDBJ databases">
        <authorList>
            <person name="Lanie J.A."/>
            <person name="Ng W.-L."/>
            <person name="Kazmierczak K.M."/>
            <person name="Andrzejewski T.M."/>
            <person name="Davidsen T.M."/>
            <person name="Wayne K.J."/>
            <person name="Tettelin H."/>
            <person name="Glass J.I."/>
            <person name="Rusch D."/>
            <person name="Podicherti R."/>
            <person name="Tsui H.-C.T."/>
            <person name="Winkler M.E."/>
        </authorList>
    </citation>
    <scope>NUCLEOTIDE SEQUENCE</scope>
</reference>
<proteinExistence type="predicted"/>
<dbReference type="InterPro" id="IPR011059">
    <property type="entry name" value="Metal-dep_hydrolase_composite"/>
</dbReference>
<accession>A0A382HCC7</accession>